<gene>
    <name evidence="6" type="ORF">MNOR_LOCUS18772</name>
</gene>
<evidence type="ECO:0000256" key="4">
    <source>
        <dbReference type="ARBA" id="ARBA00023224"/>
    </source>
</evidence>
<reference evidence="6 7" key="1">
    <citation type="submission" date="2024-05" db="EMBL/GenBank/DDBJ databases">
        <authorList>
            <person name="Wallberg A."/>
        </authorList>
    </citation>
    <scope>NUCLEOTIDE SEQUENCE [LARGE SCALE GENOMIC DNA]</scope>
</reference>
<dbReference type="SUPFAM" id="SSF81321">
    <property type="entry name" value="Family A G protein-coupled receptor-like"/>
    <property type="match status" value="1"/>
</dbReference>
<evidence type="ECO:0008006" key="8">
    <source>
        <dbReference type="Google" id="ProtNLM"/>
    </source>
</evidence>
<evidence type="ECO:0000256" key="5">
    <source>
        <dbReference type="SAM" id="Phobius"/>
    </source>
</evidence>
<keyword evidence="2" id="KW-0297">G-protein coupled receptor</keyword>
<comment type="subcellular location">
    <subcellularLocation>
        <location evidence="1">Membrane</location>
        <topology evidence="1">Multi-pass membrane protein</topology>
    </subcellularLocation>
</comment>
<feature type="transmembrane region" description="Helical" evidence="5">
    <location>
        <begin position="42"/>
        <end position="63"/>
    </location>
</feature>
<proteinExistence type="predicted"/>
<organism evidence="6 7">
    <name type="scientific">Meganyctiphanes norvegica</name>
    <name type="common">Northern krill</name>
    <name type="synonym">Thysanopoda norvegica</name>
    <dbReference type="NCBI Taxonomy" id="48144"/>
    <lineage>
        <taxon>Eukaryota</taxon>
        <taxon>Metazoa</taxon>
        <taxon>Ecdysozoa</taxon>
        <taxon>Arthropoda</taxon>
        <taxon>Crustacea</taxon>
        <taxon>Multicrustacea</taxon>
        <taxon>Malacostraca</taxon>
        <taxon>Eumalacostraca</taxon>
        <taxon>Eucarida</taxon>
        <taxon>Euphausiacea</taxon>
        <taxon>Euphausiidae</taxon>
        <taxon>Meganyctiphanes</taxon>
    </lineage>
</organism>
<dbReference type="Gene3D" id="1.20.1070.10">
    <property type="entry name" value="Rhodopsin 7-helix transmembrane proteins"/>
    <property type="match status" value="1"/>
</dbReference>
<accession>A0AAV2QZ82</accession>
<keyword evidence="4" id="KW-0807">Transducer</keyword>
<feature type="transmembrane region" description="Helical" evidence="5">
    <location>
        <begin position="246"/>
        <end position="269"/>
    </location>
</feature>
<keyword evidence="7" id="KW-1185">Reference proteome</keyword>
<dbReference type="AlphaFoldDB" id="A0AAV2QZ82"/>
<keyword evidence="5" id="KW-0472">Membrane</keyword>
<protein>
    <recommendedName>
        <fullName evidence="8">G-protein coupled receptors family 1 profile domain-containing protein</fullName>
    </recommendedName>
</protein>
<comment type="caution">
    <text evidence="6">The sequence shown here is derived from an EMBL/GenBank/DDBJ whole genome shotgun (WGS) entry which is preliminary data.</text>
</comment>
<feature type="transmembrane region" description="Helical" evidence="5">
    <location>
        <begin position="289"/>
        <end position="309"/>
    </location>
</feature>
<dbReference type="Proteomes" id="UP001497623">
    <property type="component" value="Unassembled WGS sequence"/>
</dbReference>
<evidence type="ECO:0000256" key="3">
    <source>
        <dbReference type="ARBA" id="ARBA00023170"/>
    </source>
</evidence>
<sequence length="343" mass="38858">YRPVKQHDICVNYDTSPLDVHIINPESKIASADYKVYLTQTVPLVITLLVIGFPVIILLVLSFRTVRKVHTYRRDHSVKQVKSALQLTQKHSLSRQASASSIAITAISHIHGIQPAQLNHKLRTHKRHPYKLKYTFSKKNKGITCEGGSQVSEDLESNGNYIPTPASSGCPTPTPLCHLTDTCRDQASSNLECRNITTELTSPGRIREPLVGKRHHHQESVTTTVRKLRGLTGQGRERDREITRTVLVNIFVFAVALFPMLSVGMWMLYLYFTNQVRLNTPAPLKQLLFLAPWLMALNSVSNSVLHLVYNHKFRRTAHLLFSSICSRCMPRCMQDSDKEEPET</sequence>
<evidence type="ECO:0000313" key="7">
    <source>
        <dbReference type="Proteomes" id="UP001497623"/>
    </source>
</evidence>
<keyword evidence="5" id="KW-0812">Transmembrane</keyword>
<dbReference type="PANTHER" id="PTHR45695:SF9">
    <property type="entry name" value="LEUCOKININ RECEPTOR"/>
    <property type="match status" value="1"/>
</dbReference>
<dbReference type="PANTHER" id="PTHR45695">
    <property type="entry name" value="LEUCOKININ RECEPTOR-RELATED"/>
    <property type="match status" value="1"/>
</dbReference>
<evidence type="ECO:0000256" key="1">
    <source>
        <dbReference type="ARBA" id="ARBA00004141"/>
    </source>
</evidence>
<evidence type="ECO:0000256" key="2">
    <source>
        <dbReference type="ARBA" id="ARBA00023040"/>
    </source>
</evidence>
<name>A0AAV2QZ82_MEGNR</name>
<keyword evidence="5" id="KW-1133">Transmembrane helix</keyword>
<dbReference type="GO" id="GO:0005886">
    <property type="term" value="C:plasma membrane"/>
    <property type="evidence" value="ECO:0007669"/>
    <property type="project" value="TreeGrafter"/>
</dbReference>
<keyword evidence="3" id="KW-0675">Receptor</keyword>
<feature type="non-terminal residue" evidence="6">
    <location>
        <position position="1"/>
    </location>
</feature>
<dbReference type="EMBL" id="CAXKWB010013608">
    <property type="protein sequence ID" value="CAL4108266.1"/>
    <property type="molecule type" value="Genomic_DNA"/>
</dbReference>
<evidence type="ECO:0000313" key="6">
    <source>
        <dbReference type="EMBL" id="CAL4108266.1"/>
    </source>
</evidence>
<dbReference type="GO" id="GO:0004930">
    <property type="term" value="F:G protein-coupled receptor activity"/>
    <property type="evidence" value="ECO:0007669"/>
    <property type="project" value="UniProtKB-KW"/>
</dbReference>